<evidence type="ECO:0000313" key="2">
    <source>
        <dbReference type="Proteomes" id="UP001589670"/>
    </source>
</evidence>
<organism evidence="1 2">
    <name type="scientific">Roseovarius ramblicola</name>
    <dbReference type="NCBI Taxonomy" id="2022336"/>
    <lineage>
        <taxon>Bacteria</taxon>
        <taxon>Pseudomonadati</taxon>
        <taxon>Pseudomonadota</taxon>
        <taxon>Alphaproteobacteria</taxon>
        <taxon>Rhodobacterales</taxon>
        <taxon>Roseobacteraceae</taxon>
        <taxon>Roseovarius</taxon>
    </lineage>
</organism>
<comment type="caution">
    <text evidence="1">The sequence shown here is derived from an EMBL/GenBank/DDBJ whole genome shotgun (WGS) entry which is preliminary data.</text>
</comment>
<protein>
    <recommendedName>
        <fullName evidence="3">Transcriptional regulator</fullName>
    </recommendedName>
</protein>
<proteinExistence type="predicted"/>
<gene>
    <name evidence="1" type="ORF">ACFFU4_07275</name>
</gene>
<reference evidence="1 2" key="1">
    <citation type="submission" date="2024-09" db="EMBL/GenBank/DDBJ databases">
        <authorList>
            <person name="Sun Q."/>
            <person name="Mori K."/>
        </authorList>
    </citation>
    <scope>NUCLEOTIDE SEQUENCE [LARGE SCALE GENOMIC DNA]</scope>
    <source>
        <strain evidence="1 2">CECT 9424</strain>
    </source>
</reference>
<evidence type="ECO:0000313" key="1">
    <source>
        <dbReference type="EMBL" id="MFB9149551.1"/>
    </source>
</evidence>
<dbReference type="Proteomes" id="UP001589670">
    <property type="component" value="Unassembled WGS sequence"/>
</dbReference>
<evidence type="ECO:0008006" key="3">
    <source>
        <dbReference type="Google" id="ProtNLM"/>
    </source>
</evidence>
<sequence>MPREPTRESDERLLRVLDARRRGVPLRAVAEAEGLSVGYLGKMLTAVRDDDAAHVDPAHRRAVFRSYSKGGAPCPEA</sequence>
<name>A0ABV5HZY7_9RHOB</name>
<accession>A0ABV5HZY7</accession>
<dbReference type="RefSeq" id="WP_377068578.1">
    <property type="nucleotide sequence ID" value="NZ_JBHMEC010000011.1"/>
</dbReference>
<dbReference type="EMBL" id="JBHMEC010000011">
    <property type="protein sequence ID" value="MFB9149551.1"/>
    <property type="molecule type" value="Genomic_DNA"/>
</dbReference>
<keyword evidence="2" id="KW-1185">Reference proteome</keyword>